<evidence type="ECO:0000256" key="4">
    <source>
        <dbReference type="ARBA" id="ARBA00022833"/>
    </source>
</evidence>
<evidence type="ECO:0000256" key="3">
    <source>
        <dbReference type="ARBA" id="ARBA00022771"/>
    </source>
</evidence>
<dbReference type="SUPFAM" id="SSF57667">
    <property type="entry name" value="beta-beta-alpha zinc fingers"/>
    <property type="match status" value="2"/>
</dbReference>
<feature type="domain" description="C2H2-type" evidence="6">
    <location>
        <begin position="45"/>
        <end position="74"/>
    </location>
</feature>
<dbReference type="Gene3D" id="3.30.160.60">
    <property type="entry name" value="Classic Zinc Finger"/>
    <property type="match status" value="2"/>
</dbReference>
<gene>
    <name evidence="7" type="ORF">RF11_13203</name>
</gene>
<name>A0A0C2MWN1_THEKT</name>
<dbReference type="GO" id="GO:0005634">
    <property type="term" value="C:nucleus"/>
    <property type="evidence" value="ECO:0007669"/>
    <property type="project" value="UniProtKB-ARBA"/>
</dbReference>
<keyword evidence="8" id="KW-1185">Reference proteome</keyword>
<evidence type="ECO:0000313" key="8">
    <source>
        <dbReference type="Proteomes" id="UP000031668"/>
    </source>
</evidence>
<dbReference type="EMBL" id="JWZT01001639">
    <property type="protein sequence ID" value="KII71736.1"/>
    <property type="molecule type" value="Genomic_DNA"/>
</dbReference>
<evidence type="ECO:0000259" key="6">
    <source>
        <dbReference type="PROSITE" id="PS50157"/>
    </source>
</evidence>
<keyword evidence="4" id="KW-0862">Zinc</keyword>
<dbReference type="InterPro" id="IPR050329">
    <property type="entry name" value="GLI_C2H2-zinc-finger"/>
</dbReference>
<accession>A0A0C2MWN1</accession>
<evidence type="ECO:0000313" key="7">
    <source>
        <dbReference type="EMBL" id="KII71736.1"/>
    </source>
</evidence>
<protein>
    <submittedName>
        <fullName evidence="7">Zinc finger protein 143</fullName>
    </submittedName>
</protein>
<dbReference type="GO" id="GO:0000978">
    <property type="term" value="F:RNA polymerase II cis-regulatory region sequence-specific DNA binding"/>
    <property type="evidence" value="ECO:0007669"/>
    <property type="project" value="TreeGrafter"/>
</dbReference>
<keyword evidence="2" id="KW-0677">Repeat</keyword>
<comment type="caution">
    <text evidence="7">The sequence shown here is derived from an EMBL/GenBank/DDBJ whole genome shotgun (WGS) entry which is preliminary data.</text>
</comment>
<dbReference type="GO" id="GO:0045944">
    <property type="term" value="P:positive regulation of transcription by RNA polymerase II"/>
    <property type="evidence" value="ECO:0007669"/>
    <property type="project" value="UniProtKB-ARBA"/>
</dbReference>
<dbReference type="PANTHER" id="PTHR19818">
    <property type="entry name" value="ZINC FINGER PROTEIN ZIC AND GLI"/>
    <property type="match status" value="1"/>
</dbReference>
<feature type="domain" description="C2H2-type" evidence="6">
    <location>
        <begin position="75"/>
        <end position="100"/>
    </location>
</feature>
<dbReference type="PANTHER" id="PTHR19818:SF139">
    <property type="entry name" value="PAIR-RULE PROTEIN ODD-PAIRED"/>
    <property type="match status" value="1"/>
</dbReference>
<sequence length="136" mass="16124">MFDRPDTVKKEILKFDEILFSDAIHEPIDRECDQMKGECRIETRYQCIVNECRRIFNTKGNLKVHYLFHCGIKPFKCKVKNCNSRHSTKYNLERHILTHTCLNGFKCPFCDFVTDEIKDMNVHVVVHQKIDRNMAG</sequence>
<keyword evidence="1" id="KW-0479">Metal-binding</keyword>
<keyword evidence="3 5" id="KW-0863">Zinc-finger</keyword>
<dbReference type="GO" id="GO:0000981">
    <property type="term" value="F:DNA-binding transcription factor activity, RNA polymerase II-specific"/>
    <property type="evidence" value="ECO:0007669"/>
    <property type="project" value="TreeGrafter"/>
</dbReference>
<dbReference type="GO" id="GO:0008270">
    <property type="term" value="F:zinc ion binding"/>
    <property type="evidence" value="ECO:0007669"/>
    <property type="project" value="UniProtKB-KW"/>
</dbReference>
<dbReference type="InterPro" id="IPR036236">
    <property type="entry name" value="Znf_C2H2_sf"/>
</dbReference>
<reference evidence="7 8" key="1">
    <citation type="journal article" date="2014" name="Genome Biol. Evol.">
        <title>The genome of the myxosporean Thelohanellus kitauei shows adaptations to nutrient acquisition within its fish host.</title>
        <authorList>
            <person name="Yang Y."/>
            <person name="Xiong J."/>
            <person name="Zhou Z."/>
            <person name="Huo F."/>
            <person name="Miao W."/>
            <person name="Ran C."/>
            <person name="Liu Y."/>
            <person name="Zhang J."/>
            <person name="Feng J."/>
            <person name="Wang M."/>
            <person name="Wang M."/>
            <person name="Wang L."/>
            <person name="Yao B."/>
        </authorList>
    </citation>
    <scope>NUCLEOTIDE SEQUENCE [LARGE SCALE GENOMIC DNA]</scope>
    <source>
        <strain evidence="7">Wuqing</strain>
    </source>
</reference>
<dbReference type="AlphaFoldDB" id="A0A0C2MWN1"/>
<dbReference type="PROSITE" id="PS50157">
    <property type="entry name" value="ZINC_FINGER_C2H2_2"/>
    <property type="match status" value="2"/>
</dbReference>
<dbReference type="PROSITE" id="PS00028">
    <property type="entry name" value="ZINC_FINGER_C2H2_1"/>
    <property type="match status" value="1"/>
</dbReference>
<dbReference type="Proteomes" id="UP000031668">
    <property type="component" value="Unassembled WGS sequence"/>
</dbReference>
<organism evidence="7 8">
    <name type="scientific">Thelohanellus kitauei</name>
    <name type="common">Myxosporean</name>
    <dbReference type="NCBI Taxonomy" id="669202"/>
    <lineage>
        <taxon>Eukaryota</taxon>
        <taxon>Metazoa</taxon>
        <taxon>Cnidaria</taxon>
        <taxon>Myxozoa</taxon>
        <taxon>Myxosporea</taxon>
        <taxon>Bivalvulida</taxon>
        <taxon>Platysporina</taxon>
        <taxon>Myxobolidae</taxon>
        <taxon>Thelohanellus</taxon>
    </lineage>
</organism>
<evidence type="ECO:0000256" key="5">
    <source>
        <dbReference type="PROSITE-ProRule" id="PRU00042"/>
    </source>
</evidence>
<proteinExistence type="predicted"/>
<dbReference type="InterPro" id="IPR013087">
    <property type="entry name" value="Znf_C2H2_type"/>
</dbReference>
<evidence type="ECO:0000256" key="1">
    <source>
        <dbReference type="ARBA" id="ARBA00022723"/>
    </source>
</evidence>
<evidence type="ECO:0000256" key="2">
    <source>
        <dbReference type="ARBA" id="ARBA00022737"/>
    </source>
</evidence>
<dbReference type="OrthoDB" id="6365676at2759"/>
<dbReference type="SMART" id="SM00355">
    <property type="entry name" value="ZnF_C2H2"/>
    <property type="match status" value="3"/>
</dbReference>